<accession>A0ABQ9NHT3</accession>
<gene>
    <name evidence="2" type="ORF">H2201_009064</name>
</gene>
<feature type="chain" id="PRO_5045362592" evidence="1">
    <location>
        <begin position="20"/>
        <end position="172"/>
    </location>
</feature>
<evidence type="ECO:0000313" key="3">
    <source>
        <dbReference type="Proteomes" id="UP001172684"/>
    </source>
</evidence>
<proteinExistence type="predicted"/>
<feature type="signal peptide" evidence="1">
    <location>
        <begin position="1"/>
        <end position="19"/>
    </location>
</feature>
<protein>
    <submittedName>
        <fullName evidence="2">Uncharacterized protein</fullName>
    </submittedName>
</protein>
<comment type="caution">
    <text evidence="2">The sequence shown here is derived from an EMBL/GenBank/DDBJ whole genome shotgun (WGS) entry which is preliminary data.</text>
</comment>
<keyword evidence="1" id="KW-0732">Signal</keyword>
<sequence length="172" mass="16981">MKTTTFVIWVLCNTTAVLAQQDPGPSPTNSVGCVPHNDHWDCEGPATGTATPVTHESHAAGTGSLPLSPTASVGCVPHGDHWDCEGPATSAAPVSTAATTGSAVTSTAFATDTSTLTMVTPSATLGGEAGMNTTGTSSLAAFTGGAPVASFDILGSMGAFVLAALGALGWQY</sequence>
<organism evidence="2 3">
    <name type="scientific">Coniosporium apollinis</name>
    <dbReference type="NCBI Taxonomy" id="61459"/>
    <lineage>
        <taxon>Eukaryota</taxon>
        <taxon>Fungi</taxon>
        <taxon>Dikarya</taxon>
        <taxon>Ascomycota</taxon>
        <taxon>Pezizomycotina</taxon>
        <taxon>Dothideomycetes</taxon>
        <taxon>Dothideomycetes incertae sedis</taxon>
        <taxon>Coniosporium</taxon>
    </lineage>
</organism>
<name>A0ABQ9NHT3_9PEZI</name>
<reference evidence="2" key="1">
    <citation type="submission" date="2022-10" db="EMBL/GenBank/DDBJ databases">
        <title>Culturing micro-colonial fungi from biological soil crusts in the Mojave desert and describing Neophaeococcomyces mojavensis, and introducing the new genera and species Taxawa tesnikishii.</title>
        <authorList>
            <person name="Kurbessoian T."/>
            <person name="Stajich J.E."/>
        </authorList>
    </citation>
    <scope>NUCLEOTIDE SEQUENCE</scope>
    <source>
        <strain evidence="2">TK_1</strain>
    </source>
</reference>
<keyword evidence="3" id="KW-1185">Reference proteome</keyword>
<dbReference type="Proteomes" id="UP001172684">
    <property type="component" value="Unassembled WGS sequence"/>
</dbReference>
<evidence type="ECO:0000313" key="2">
    <source>
        <dbReference type="EMBL" id="KAJ9653972.1"/>
    </source>
</evidence>
<dbReference type="EMBL" id="JAPDRL010000276">
    <property type="protein sequence ID" value="KAJ9653972.1"/>
    <property type="molecule type" value="Genomic_DNA"/>
</dbReference>
<evidence type="ECO:0000256" key="1">
    <source>
        <dbReference type="SAM" id="SignalP"/>
    </source>
</evidence>